<gene>
    <name evidence="1" type="ORF">QAD02_017908</name>
</gene>
<reference evidence="1" key="1">
    <citation type="submission" date="2023-04" db="EMBL/GenBank/DDBJ databases">
        <title>A chromosome-level genome assembly of the parasitoid wasp Eretmocerus hayati.</title>
        <authorList>
            <person name="Zhong Y."/>
            <person name="Liu S."/>
            <person name="Liu Y."/>
        </authorList>
    </citation>
    <scope>NUCLEOTIDE SEQUENCE</scope>
    <source>
        <strain evidence="1">ZJU_SS_LIU_2023</strain>
    </source>
</reference>
<accession>A0ACC2PF62</accession>
<sequence>MKCKFKFLIVLFGIHVSVAPPVTKDEIQSNEIPDSELKLEYERYMTQVVTLLETDPKFKAKLENATKEEITDGTIAEALEHVDHKIRTQLDELKRLELDRLGKLILKIKHEQDGLDFDHLKIKEHVDHENPHTFEIKDLKNLIHKVTKDLEEIDKKRREKFKEYEMEKQFEQEEKKKQMNDEEKKKYEHELDEQKKKHKEHEQLHSPGSKKQLEEVWEKQDHMDQEFDPRTFFYLHDLNGDGYWDQNEVKALFLKELDKLYAEGHPEDDLMERAEELERMREHVMREADIDRDGLISYQEFLDQSKKTEFEKDPGWETLDQQQIYSEQEYENYRRQKEMELQQAISRGMPPDHHPGGQLPAGHQQPPQQQVPQQPNQLNTNQIPQQSNQLNTNQIPQQPNQLNTNQIPQQVNQQAQNTNTINQAQQPNLANGAAAAQSNNHVVGQAQGQIASLNNAAQSH</sequence>
<name>A0ACC2PF62_9HYME</name>
<evidence type="ECO:0000313" key="2">
    <source>
        <dbReference type="Proteomes" id="UP001239111"/>
    </source>
</evidence>
<proteinExistence type="predicted"/>
<evidence type="ECO:0000313" key="1">
    <source>
        <dbReference type="EMBL" id="KAJ8682116.1"/>
    </source>
</evidence>
<dbReference type="EMBL" id="CM056741">
    <property type="protein sequence ID" value="KAJ8682116.1"/>
    <property type="molecule type" value="Genomic_DNA"/>
</dbReference>
<keyword evidence="2" id="KW-1185">Reference proteome</keyword>
<organism evidence="1 2">
    <name type="scientific">Eretmocerus hayati</name>
    <dbReference type="NCBI Taxonomy" id="131215"/>
    <lineage>
        <taxon>Eukaryota</taxon>
        <taxon>Metazoa</taxon>
        <taxon>Ecdysozoa</taxon>
        <taxon>Arthropoda</taxon>
        <taxon>Hexapoda</taxon>
        <taxon>Insecta</taxon>
        <taxon>Pterygota</taxon>
        <taxon>Neoptera</taxon>
        <taxon>Endopterygota</taxon>
        <taxon>Hymenoptera</taxon>
        <taxon>Apocrita</taxon>
        <taxon>Proctotrupomorpha</taxon>
        <taxon>Chalcidoidea</taxon>
        <taxon>Aphelinidae</taxon>
        <taxon>Aphelininae</taxon>
        <taxon>Eretmocerus</taxon>
    </lineage>
</organism>
<comment type="caution">
    <text evidence="1">The sequence shown here is derived from an EMBL/GenBank/DDBJ whole genome shotgun (WGS) entry which is preliminary data.</text>
</comment>
<dbReference type="Proteomes" id="UP001239111">
    <property type="component" value="Chromosome 1"/>
</dbReference>
<protein>
    <submittedName>
        <fullName evidence="1">Uncharacterized protein</fullName>
    </submittedName>
</protein>